<reference evidence="2" key="1">
    <citation type="submission" date="2020-07" db="EMBL/GenBank/DDBJ databases">
        <authorList>
            <person name="Lin J."/>
        </authorList>
    </citation>
    <scope>NUCLEOTIDE SEQUENCE</scope>
</reference>
<dbReference type="AlphaFoldDB" id="A0A6V7PQF1"/>
<accession>A0A6V7PQF1</accession>
<evidence type="ECO:0000256" key="1">
    <source>
        <dbReference type="SAM" id="MobiDB-lite"/>
    </source>
</evidence>
<proteinExistence type="predicted"/>
<dbReference type="EMBL" id="LR862150">
    <property type="protein sequence ID" value="CAD1832913.1"/>
    <property type="molecule type" value="Genomic_DNA"/>
</dbReference>
<name>A0A6V7PQF1_ANACO</name>
<feature type="compositionally biased region" description="Polar residues" evidence="1">
    <location>
        <begin position="9"/>
        <end position="18"/>
    </location>
</feature>
<protein>
    <submittedName>
        <fullName evidence="2">Uncharacterized protein</fullName>
    </submittedName>
</protein>
<organism evidence="2">
    <name type="scientific">Ananas comosus var. bracteatus</name>
    <name type="common">red pineapple</name>
    <dbReference type="NCBI Taxonomy" id="296719"/>
    <lineage>
        <taxon>Eukaryota</taxon>
        <taxon>Viridiplantae</taxon>
        <taxon>Streptophyta</taxon>
        <taxon>Embryophyta</taxon>
        <taxon>Tracheophyta</taxon>
        <taxon>Spermatophyta</taxon>
        <taxon>Magnoliopsida</taxon>
        <taxon>Liliopsida</taxon>
        <taxon>Poales</taxon>
        <taxon>Bromeliaceae</taxon>
        <taxon>Bromelioideae</taxon>
        <taxon>Ananas</taxon>
    </lineage>
</organism>
<feature type="region of interest" description="Disordered" evidence="1">
    <location>
        <begin position="1"/>
        <end position="41"/>
    </location>
</feature>
<sequence length="164" mass="17874">MNHLHNRDTTTSGPTQGSPACAAPNGPVVVHTPHGNPLRHPIPHGRATVASWVPTESRCDFRDFRHVTVIGFGKPIPMGLHMGIVSVDAKIEISAESLDLSKGANFEGHYPQPFLTLTRFQRRIFDRVKGEPQQKAMLVITTGLSALKAKVSLVKTLAVMLPFP</sequence>
<evidence type="ECO:0000313" key="2">
    <source>
        <dbReference type="EMBL" id="CAD1832913.1"/>
    </source>
</evidence>
<gene>
    <name evidence="2" type="ORF">CB5_LOCUS16124</name>
</gene>